<reference evidence="6 7" key="1">
    <citation type="journal article" date="2018" name="Genet. Mol. Biol.">
        <title>The genome sequence of Dyella jiangningensis FCAV SCS01 from a lignocellulose-decomposing microbial consortium metagenome reveals potential for biotechnological applications.</title>
        <authorList>
            <person name="Desiderato J.G."/>
            <person name="Alvarenga D.O."/>
            <person name="Constancio M.T.L."/>
            <person name="Alves L.M.C."/>
            <person name="Varani A.M."/>
        </authorList>
    </citation>
    <scope>NUCLEOTIDE SEQUENCE [LARGE SCALE GENOMIC DNA]</scope>
    <source>
        <strain evidence="6 7">FCAV SCS01</strain>
    </source>
</reference>
<comment type="subcellular location">
    <subcellularLocation>
        <location evidence="1">Fimbrium</location>
    </subcellularLocation>
</comment>
<dbReference type="AlphaFoldDB" id="A0A328P7S8"/>
<dbReference type="InterPro" id="IPR050263">
    <property type="entry name" value="Bact_Fimbrial_Adh_Pro"/>
</dbReference>
<dbReference type="InterPro" id="IPR008966">
    <property type="entry name" value="Adhesion_dom_sf"/>
</dbReference>
<evidence type="ECO:0000256" key="3">
    <source>
        <dbReference type="ARBA" id="ARBA00022729"/>
    </source>
</evidence>
<dbReference type="Proteomes" id="UP000248926">
    <property type="component" value="Unassembled WGS sequence"/>
</dbReference>
<keyword evidence="4" id="KW-0281">Fimbrium</keyword>
<dbReference type="RefSeq" id="WP_111980944.1">
    <property type="nucleotide sequence ID" value="NZ_NFZS01000001.1"/>
</dbReference>
<keyword evidence="7" id="KW-1185">Reference proteome</keyword>
<dbReference type="SUPFAM" id="SSF49401">
    <property type="entry name" value="Bacterial adhesins"/>
    <property type="match status" value="1"/>
</dbReference>
<protein>
    <recommendedName>
        <fullName evidence="5">Fimbrial-type adhesion domain-containing protein</fullName>
    </recommendedName>
</protein>
<evidence type="ECO:0000259" key="5">
    <source>
        <dbReference type="Pfam" id="PF00419"/>
    </source>
</evidence>
<comment type="similarity">
    <text evidence="2">Belongs to the fimbrial protein family.</text>
</comment>
<proteinExistence type="inferred from homology"/>
<accession>A0A328P7S8</accession>
<feature type="domain" description="Fimbrial-type adhesion" evidence="5">
    <location>
        <begin position="245"/>
        <end position="381"/>
    </location>
</feature>
<dbReference type="InterPro" id="IPR036937">
    <property type="entry name" value="Adhesion_dom_fimbrial_sf"/>
</dbReference>
<dbReference type="GO" id="GO:0043709">
    <property type="term" value="P:cell adhesion involved in single-species biofilm formation"/>
    <property type="evidence" value="ECO:0007669"/>
    <property type="project" value="TreeGrafter"/>
</dbReference>
<gene>
    <name evidence="6" type="ORF">CA260_02920</name>
</gene>
<dbReference type="OrthoDB" id="5953210at2"/>
<dbReference type="Pfam" id="PF00419">
    <property type="entry name" value="Fimbrial"/>
    <property type="match status" value="1"/>
</dbReference>
<dbReference type="Gene3D" id="2.60.40.3310">
    <property type="match status" value="1"/>
</dbReference>
<sequence>MNLHLFNRPRRSFQDCWAAIAGARRGGNVPRESRAKPSLKLFCVRLVAVLLLGLGFHGTSHATQLCAATTGLPGPFAFTPTVAVSSSLQPGDTIPGTSRPFTIAGMCTLGKGTPSTIQVGSNIVACTLDSGSTEISPGIYTTTVSGVGMRLRDGAGNPVQHGSGQNCYSVIAQIGAGGSFSFSGTYELVRIAGTIPNGASLSGGPTGAGAWAFGVYNTNVVLNADNGNIYSGSSSIYPIGNITLKNIACNVTAPSVVRLPSVSTRSLAGGGAGSTLFQIGLNCDSNTVVGITVDAAPGINMIDASNGILDLQAGTGGATGIGVQVLDQNQRPLAMKVRNDFGSISANVTFDHSYYVRYIRTVGALNAGSVSSAMTFTMDYQ</sequence>
<evidence type="ECO:0000313" key="7">
    <source>
        <dbReference type="Proteomes" id="UP000248926"/>
    </source>
</evidence>
<dbReference type="GO" id="GO:0009289">
    <property type="term" value="C:pilus"/>
    <property type="evidence" value="ECO:0007669"/>
    <property type="project" value="UniProtKB-SubCell"/>
</dbReference>
<evidence type="ECO:0000256" key="4">
    <source>
        <dbReference type="ARBA" id="ARBA00023263"/>
    </source>
</evidence>
<dbReference type="EMBL" id="NFZS01000001">
    <property type="protein sequence ID" value="RAO76882.1"/>
    <property type="molecule type" value="Genomic_DNA"/>
</dbReference>
<organism evidence="6 7">
    <name type="scientific">Dyella jiangningensis</name>
    <dbReference type="NCBI Taxonomy" id="1379159"/>
    <lineage>
        <taxon>Bacteria</taxon>
        <taxon>Pseudomonadati</taxon>
        <taxon>Pseudomonadota</taxon>
        <taxon>Gammaproteobacteria</taxon>
        <taxon>Lysobacterales</taxon>
        <taxon>Rhodanobacteraceae</taxon>
        <taxon>Dyella</taxon>
    </lineage>
</organism>
<evidence type="ECO:0000256" key="1">
    <source>
        <dbReference type="ARBA" id="ARBA00004561"/>
    </source>
</evidence>
<keyword evidence="3" id="KW-0732">Signal</keyword>
<dbReference type="PANTHER" id="PTHR33420">
    <property type="entry name" value="FIMBRIAL SUBUNIT ELFA-RELATED"/>
    <property type="match status" value="1"/>
</dbReference>
<evidence type="ECO:0000313" key="6">
    <source>
        <dbReference type="EMBL" id="RAO76882.1"/>
    </source>
</evidence>
<name>A0A328P7S8_9GAMM</name>
<dbReference type="PANTHER" id="PTHR33420:SF3">
    <property type="entry name" value="FIMBRIAL SUBUNIT ELFA"/>
    <property type="match status" value="1"/>
</dbReference>
<dbReference type="Gene3D" id="2.60.40.1090">
    <property type="entry name" value="Fimbrial-type adhesion domain"/>
    <property type="match status" value="1"/>
</dbReference>
<comment type="caution">
    <text evidence="6">The sequence shown here is derived from an EMBL/GenBank/DDBJ whole genome shotgun (WGS) entry which is preliminary data.</text>
</comment>
<evidence type="ECO:0000256" key="2">
    <source>
        <dbReference type="ARBA" id="ARBA00006671"/>
    </source>
</evidence>
<dbReference type="InterPro" id="IPR000259">
    <property type="entry name" value="Adhesion_dom_fimbrial"/>
</dbReference>